<evidence type="ECO:0000256" key="2">
    <source>
        <dbReference type="ARBA" id="ARBA00022842"/>
    </source>
</evidence>
<dbReference type="EMBL" id="JBHSYQ010000016">
    <property type="protein sequence ID" value="MFC7000121.1"/>
    <property type="molecule type" value="Genomic_DNA"/>
</dbReference>
<dbReference type="PANTHER" id="PTHR45745:SF1">
    <property type="entry name" value="PHOSPHOGLUCOMUTASE 2B-RELATED"/>
    <property type="match status" value="1"/>
</dbReference>
<protein>
    <submittedName>
        <fullName evidence="5">Phospho-sugar mutase</fullName>
    </submittedName>
</protein>
<proteinExistence type="predicted"/>
<gene>
    <name evidence="5" type="ORF">ACFQHR_20985</name>
</gene>
<evidence type="ECO:0000313" key="5">
    <source>
        <dbReference type="EMBL" id="MFC7000121.1"/>
    </source>
</evidence>
<dbReference type="Proteomes" id="UP001596405">
    <property type="component" value="Unassembled WGS sequence"/>
</dbReference>
<dbReference type="Gene3D" id="3.40.120.10">
    <property type="entry name" value="Alpha-D-Glucose-1,6-Bisphosphate, subunit A, domain 3"/>
    <property type="match status" value="1"/>
</dbReference>
<evidence type="ECO:0000256" key="3">
    <source>
        <dbReference type="ARBA" id="ARBA00023235"/>
    </source>
</evidence>
<feature type="domain" description="Alpha-D-phosphohexomutase C-terminal" evidence="4">
    <location>
        <begin position="109"/>
        <end position="141"/>
    </location>
</feature>
<name>A0ABW2DV54_9BACT</name>
<feature type="non-terminal residue" evidence="5">
    <location>
        <position position="1"/>
    </location>
</feature>
<keyword evidence="2" id="KW-0460">Magnesium</keyword>
<keyword evidence="3" id="KW-0413">Isomerase</keyword>
<dbReference type="SUPFAM" id="SSF53738">
    <property type="entry name" value="Phosphoglucomutase, first 3 domains"/>
    <property type="match status" value="1"/>
</dbReference>
<comment type="caution">
    <text evidence="5">The sequence shown here is derived from an EMBL/GenBank/DDBJ whole genome shotgun (WGS) entry which is preliminary data.</text>
</comment>
<dbReference type="PANTHER" id="PTHR45745">
    <property type="entry name" value="PHOSPHOMANNOMUTASE 45A"/>
    <property type="match status" value="1"/>
</dbReference>
<dbReference type="InterPro" id="IPR036900">
    <property type="entry name" value="A-D-PHexomutase_C_sf"/>
</dbReference>
<sequence length="171" mass="19110">VGDFVRDKDAVSACAMIAEMVASAKDQGKSIFELMIQMYTEFGYFKEDLISLTKKGHRGALEIQEMMQELRENPPQTIAGSPVTTLIDYKTGFSRNLQSGEEKATGLESSNVLQFLTEDGTKVSARPSGTEPKIKFYFSVREPLNSAEEFEQVGKKLDEKIQRIISDLKLT</sequence>
<dbReference type="InterPro" id="IPR005843">
    <property type="entry name" value="A-D-PHexomutase_C"/>
</dbReference>
<evidence type="ECO:0000256" key="1">
    <source>
        <dbReference type="ARBA" id="ARBA00022723"/>
    </source>
</evidence>
<dbReference type="Pfam" id="PF00408">
    <property type="entry name" value="PGM_PMM_IV"/>
    <property type="match status" value="1"/>
</dbReference>
<keyword evidence="1" id="KW-0479">Metal-binding</keyword>
<dbReference type="InterPro" id="IPR016055">
    <property type="entry name" value="A-D-PHexomutase_a/b/a-I/II/III"/>
</dbReference>
<evidence type="ECO:0000259" key="4">
    <source>
        <dbReference type="Pfam" id="PF00408"/>
    </source>
</evidence>
<organism evidence="5 6">
    <name type="scientific">Rufibacter roseus</name>
    <dbReference type="NCBI Taxonomy" id="1567108"/>
    <lineage>
        <taxon>Bacteria</taxon>
        <taxon>Pseudomonadati</taxon>
        <taxon>Bacteroidota</taxon>
        <taxon>Cytophagia</taxon>
        <taxon>Cytophagales</taxon>
        <taxon>Hymenobacteraceae</taxon>
        <taxon>Rufibacter</taxon>
    </lineage>
</organism>
<evidence type="ECO:0000313" key="6">
    <source>
        <dbReference type="Proteomes" id="UP001596405"/>
    </source>
</evidence>
<keyword evidence="6" id="KW-1185">Reference proteome</keyword>
<reference evidence="6" key="1">
    <citation type="journal article" date="2019" name="Int. J. Syst. Evol. Microbiol.">
        <title>The Global Catalogue of Microorganisms (GCM) 10K type strain sequencing project: providing services to taxonomists for standard genome sequencing and annotation.</title>
        <authorList>
            <consortium name="The Broad Institute Genomics Platform"/>
            <consortium name="The Broad Institute Genome Sequencing Center for Infectious Disease"/>
            <person name="Wu L."/>
            <person name="Ma J."/>
        </authorList>
    </citation>
    <scope>NUCLEOTIDE SEQUENCE [LARGE SCALE GENOMIC DNA]</scope>
    <source>
        <strain evidence="6">CGMCC 4.7393</strain>
    </source>
</reference>
<dbReference type="Gene3D" id="3.30.310.50">
    <property type="entry name" value="Alpha-D-phosphohexomutase, C-terminal domain"/>
    <property type="match status" value="1"/>
</dbReference>
<dbReference type="SUPFAM" id="SSF55957">
    <property type="entry name" value="Phosphoglucomutase, C-terminal domain"/>
    <property type="match status" value="1"/>
</dbReference>
<accession>A0ABW2DV54</accession>